<dbReference type="HOGENOM" id="CLU_2074793_0_0_1"/>
<name>K1VVF4_TRIAC</name>
<evidence type="ECO:0000313" key="3">
    <source>
        <dbReference type="Proteomes" id="UP000006757"/>
    </source>
</evidence>
<keyword evidence="1" id="KW-0472">Membrane</keyword>
<organism evidence="2 3">
    <name type="scientific">Trichosporon asahii var. asahii (strain CBS 8904)</name>
    <name type="common">Yeast</name>
    <dbReference type="NCBI Taxonomy" id="1220162"/>
    <lineage>
        <taxon>Eukaryota</taxon>
        <taxon>Fungi</taxon>
        <taxon>Dikarya</taxon>
        <taxon>Basidiomycota</taxon>
        <taxon>Agaricomycotina</taxon>
        <taxon>Tremellomycetes</taxon>
        <taxon>Trichosporonales</taxon>
        <taxon>Trichosporonaceae</taxon>
        <taxon>Trichosporon</taxon>
    </lineage>
</organism>
<evidence type="ECO:0000256" key="1">
    <source>
        <dbReference type="SAM" id="Phobius"/>
    </source>
</evidence>
<proteinExistence type="predicted"/>
<dbReference type="InParanoid" id="K1VVF4"/>
<keyword evidence="1" id="KW-1133">Transmembrane helix</keyword>
<reference evidence="2 3" key="1">
    <citation type="journal article" date="2012" name="Eukaryot. Cell">
        <title>Genome sequence of the Trichosporon asahii environmental strain CBS 8904.</title>
        <authorList>
            <person name="Yang R.Y."/>
            <person name="Li H.T."/>
            <person name="Zhu H."/>
            <person name="Zhou G.P."/>
            <person name="Wang M."/>
            <person name="Wang L."/>
        </authorList>
    </citation>
    <scope>NUCLEOTIDE SEQUENCE [LARGE SCALE GENOMIC DNA]</scope>
    <source>
        <strain evidence="2 3">CBS 8904</strain>
    </source>
</reference>
<evidence type="ECO:0000313" key="2">
    <source>
        <dbReference type="EMBL" id="EKD03462.1"/>
    </source>
</evidence>
<accession>K1VVF4</accession>
<keyword evidence="3" id="KW-1185">Reference proteome</keyword>
<gene>
    <name evidence="2" type="ORF">A1Q2_02180</name>
</gene>
<protein>
    <submittedName>
        <fullName evidence="2">Uncharacterized protein</fullName>
    </submittedName>
</protein>
<dbReference type="AlphaFoldDB" id="K1VVF4"/>
<dbReference type="Proteomes" id="UP000006757">
    <property type="component" value="Unassembled WGS sequence"/>
</dbReference>
<feature type="transmembrane region" description="Helical" evidence="1">
    <location>
        <begin position="87"/>
        <end position="103"/>
    </location>
</feature>
<keyword evidence="1" id="KW-0812">Transmembrane</keyword>
<comment type="caution">
    <text evidence="2">The sequence shown here is derived from an EMBL/GenBank/DDBJ whole genome shotgun (WGS) entry which is preliminary data.</text>
</comment>
<sequence length="118" mass="12587">MRIDDQIGAVGGCRTGLETEGAAVRDRKAVGDQISVEQVESGCSIPSMFDLLDMLGVLAWIVEISVLIALTPLDLRSHAGGCDGRDLLITLAVSAFYLAAYIWRKAKRSPAAPDLISL</sequence>
<dbReference type="EMBL" id="AMBO01000247">
    <property type="protein sequence ID" value="EKD03462.1"/>
    <property type="molecule type" value="Genomic_DNA"/>
</dbReference>
<feature type="transmembrane region" description="Helical" evidence="1">
    <location>
        <begin position="54"/>
        <end position="75"/>
    </location>
</feature>